<dbReference type="Gene3D" id="3.30.470.20">
    <property type="entry name" value="ATP-grasp fold, B domain"/>
    <property type="match status" value="1"/>
</dbReference>
<evidence type="ECO:0000256" key="4">
    <source>
        <dbReference type="ARBA" id="ARBA00022723"/>
    </source>
</evidence>
<comment type="catalytic activity">
    <reaction evidence="9">
        <text>1D-myo-inositol 3,4,5,6-tetrakisphosphate + ATP = 1D-myo-inositol 1,3,4,5,6-pentakisphosphate + ADP + H(+)</text>
        <dbReference type="Rhea" id="RHEA:12452"/>
        <dbReference type="ChEBI" id="CHEBI:15378"/>
        <dbReference type="ChEBI" id="CHEBI:30616"/>
        <dbReference type="ChEBI" id="CHEBI:57539"/>
        <dbReference type="ChEBI" id="CHEBI:57733"/>
        <dbReference type="ChEBI" id="CHEBI:456216"/>
        <dbReference type="EC" id="2.7.1.134"/>
    </reaction>
</comment>
<keyword evidence="6 9" id="KW-0418">Kinase</keyword>
<dbReference type="EMBL" id="BAABME010003609">
    <property type="protein sequence ID" value="GAA0159463.1"/>
    <property type="molecule type" value="Genomic_DNA"/>
</dbReference>
<comment type="subunit">
    <text evidence="2 9">Monomer.</text>
</comment>
<dbReference type="GO" id="GO:0005524">
    <property type="term" value="F:ATP binding"/>
    <property type="evidence" value="ECO:0007669"/>
    <property type="project" value="UniProtKB-UniRule"/>
</dbReference>
<dbReference type="Pfam" id="PF17927">
    <property type="entry name" value="Ins134_P3_kin_N"/>
    <property type="match status" value="1"/>
</dbReference>
<dbReference type="InterPro" id="IPR040464">
    <property type="entry name" value="InsP(3)kin_ATP-grasp"/>
</dbReference>
<feature type="binding site" evidence="11">
    <location>
        <position position="298"/>
    </location>
    <ligand>
        <name>Mg(2+)</name>
        <dbReference type="ChEBI" id="CHEBI:18420"/>
        <label>1</label>
    </ligand>
</feature>
<feature type="binding site" evidence="10">
    <location>
        <position position="304"/>
    </location>
    <ligand>
        <name>1D-myo-inositol 1,3,4-trisphosphate</name>
        <dbReference type="ChEBI" id="CHEBI:58414"/>
    </ligand>
</feature>
<feature type="binding site" evidence="10">
    <location>
        <position position="198"/>
    </location>
    <ligand>
        <name>1D-myo-inositol 1,3,4-trisphosphate</name>
        <dbReference type="ChEBI" id="CHEBI:58414"/>
    </ligand>
</feature>
<dbReference type="InterPro" id="IPR008656">
    <property type="entry name" value="Inositol_tetrakis-P_1-kinase"/>
</dbReference>
<dbReference type="GO" id="GO:0005737">
    <property type="term" value="C:cytoplasm"/>
    <property type="evidence" value="ECO:0007669"/>
    <property type="project" value="TreeGrafter"/>
</dbReference>
<feature type="binding site" evidence="10">
    <location>
        <position position="213"/>
    </location>
    <ligand>
        <name>ATP</name>
        <dbReference type="ChEBI" id="CHEBI:30616"/>
    </ligand>
</feature>
<comment type="function">
    <text evidence="9">Kinase that can phosphorylate various inositol polyphosphate such as Ins(3,4,5,6)P4 or Ins(1,3,4)P3.</text>
</comment>
<feature type="binding site" evidence="11">
    <location>
        <position position="298"/>
    </location>
    <ligand>
        <name>Mg(2+)</name>
        <dbReference type="ChEBI" id="CHEBI:18420"/>
        <label>2</label>
    </ligand>
</feature>
<feature type="binding site" evidence="10">
    <location>
        <position position="69"/>
    </location>
    <ligand>
        <name>1D-myo-inositol 1,3,4-trisphosphate</name>
        <dbReference type="ChEBI" id="CHEBI:58414"/>
    </ligand>
</feature>
<comment type="cofactor">
    <cofactor evidence="9 11">
        <name>Mg(2+)</name>
        <dbReference type="ChEBI" id="CHEBI:18420"/>
    </cofactor>
    <text evidence="9 11">Binds 2 magnesium ions per subunit.</text>
</comment>
<keyword evidence="8 9" id="KW-0460">Magnesium</keyword>
<evidence type="ECO:0000256" key="6">
    <source>
        <dbReference type="ARBA" id="ARBA00022777"/>
    </source>
</evidence>
<protein>
    <recommendedName>
        <fullName evidence="9">Inositol-tetrakisphosphate 1-kinase</fullName>
        <ecNumber evidence="9">2.7.1.134</ecNumber>
    </recommendedName>
</protein>
<evidence type="ECO:0000313" key="13">
    <source>
        <dbReference type="EMBL" id="GAA0159463.1"/>
    </source>
</evidence>
<dbReference type="PIRSF" id="PIRSF038186">
    <property type="entry name" value="ITPK"/>
    <property type="match status" value="1"/>
</dbReference>
<proteinExistence type="inferred from homology"/>
<gene>
    <name evidence="13" type="ORF">LIER_16231</name>
</gene>
<feature type="binding site" evidence="10">
    <location>
        <position position="28"/>
    </location>
    <ligand>
        <name>1D-myo-inositol 1,3,4-trisphosphate</name>
        <dbReference type="ChEBI" id="CHEBI:58414"/>
    </ligand>
</feature>
<keyword evidence="7 9" id="KW-0067">ATP-binding</keyword>
<evidence type="ECO:0000256" key="1">
    <source>
        <dbReference type="ARBA" id="ARBA00009601"/>
    </source>
</evidence>
<keyword evidence="5 9" id="KW-0547">Nucleotide-binding</keyword>
<feature type="binding site" evidence="10">
    <location>
        <position position="300"/>
    </location>
    <ligand>
        <name>1D-myo-inositol 1,3,4-trisphosphate</name>
        <dbReference type="ChEBI" id="CHEBI:58414"/>
    </ligand>
</feature>
<evidence type="ECO:0000256" key="5">
    <source>
        <dbReference type="ARBA" id="ARBA00022741"/>
    </source>
</evidence>
<comment type="similarity">
    <text evidence="1 9">Belongs to the ITPK1 family.</text>
</comment>
<comment type="caution">
    <text evidence="13">The sequence shown here is derived from an EMBL/GenBank/DDBJ whole genome shotgun (WGS) entry which is preliminary data.</text>
</comment>
<evidence type="ECO:0000256" key="2">
    <source>
        <dbReference type="ARBA" id="ARBA00011245"/>
    </source>
</evidence>
<evidence type="ECO:0000256" key="10">
    <source>
        <dbReference type="PIRSR" id="PIRSR038186-1"/>
    </source>
</evidence>
<name>A0AAV3Q8C8_LITER</name>
<dbReference type="PANTHER" id="PTHR14217">
    <property type="entry name" value="INOSITOL-TETRAKISPHOSPHATE 1-KINASE"/>
    <property type="match status" value="1"/>
</dbReference>
<dbReference type="GO" id="GO:0000287">
    <property type="term" value="F:magnesium ion binding"/>
    <property type="evidence" value="ECO:0007669"/>
    <property type="project" value="InterPro"/>
</dbReference>
<dbReference type="GO" id="GO:0047325">
    <property type="term" value="F:inositol-3,4,5,6-tetrakisphosphate 1-kinase activity"/>
    <property type="evidence" value="ECO:0007669"/>
    <property type="project" value="UniProtKB-EC"/>
</dbReference>
<dbReference type="Proteomes" id="UP001454036">
    <property type="component" value="Unassembled WGS sequence"/>
</dbReference>
<feature type="binding site" evidence="10">
    <location>
        <begin position="187"/>
        <end position="198"/>
    </location>
    <ligand>
        <name>ATP</name>
        <dbReference type="ChEBI" id="CHEBI:30616"/>
    </ligand>
</feature>
<dbReference type="PANTHER" id="PTHR14217:SF20">
    <property type="entry name" value="INOSITOL-TETRAKISPHOSPHATE 1-KINASE"/>
    <property type="match status" value="1"/>
</dbReference>
<dbReference type="SUPFAM" id="SSF56059">
    <property type="entry name" value="Glutathione synthetase ATP-binding domain-like"/>
    <property type="match status" value="1"/>
</dbReference>
<evidence type="ECO:0000313" key="14">
    <source>
        <dbReference type="Proteomes" id="UP001454036"/>
    </source>
</evidence>
<evidence type="ECO:0000256" key="3">
    <source>
        <dbReference type="ARBA" id="ARBA00022679"/>
    </source>
</evidence>
<dbReference type="InterPro" id="IPR011761">
    <property type="entry name" value="ATP-grasp"/>
</dbReference>
<organism evidence="13 14">
    <name type="scientific">Lithospermum erythrorhizon</name>
    <name type="common">Purple gromwell</name>
    <name type="synonym">Lithospermum officinale var. erythrorhizon</name>
    <dbReference type="NCBI Taxonomy" id="34254"/>
    <lineage>
        <taxon>Eukaryota</taxon>
        <taxon>Viridiplantae</taxon>
        <taxon>Streptophyta</taxon>
        <taxon>Embryophyta</taxon>
        <taxon>Tracheophyta</taxon>
        <taxon>Spermatophyta</taxon>
        <taxon>Magnoliopsida</taxon>
        <taxon>eudicotyledons</taxon>
        <taxon>Gunneridae</taxon>
        <taxon>Pentapetalae</taxon>
        <taxon>asterids</taxon>
        <taxon>lamiids</taxon>
        <taxon>Boraginales</taxon>
        <taxon>Boraginaceae</taxon>
        <taxon>Boraginoideae</taxon>
        <taxon>Lithospermeae</taxon>
        <taxon>Lithospermum</taxon>
    </lineage>
</organism>
<evidence type="ECO:0000259" key="12">
    <source>
        <dbReference type="PROSITE" id="PS50975"/>
    </source>
</evidence>
<evidence type="ECO:0000256" key="7">
    <source>
        <dbReference type="ARBA" id="ARBA00022840"/>
    </source>
</evidence>
<keyword evidence="3 9" id="KW-0808">Transferase</keyword>
<dbReference type="InterPro" id="IPR041429">
    <property type="entry name" value="ITPK1_N"/>
</dbReference>
<dbReference type="GO" id="GO:0032957">
    <property type="term" value="P:inositol trisphosphate metabolic process"/>
    <property type="evidence" value="ECO:0007669"/>
    <property type="project" value="InterPro"/>
</dbReference>
<keyword evidence="4 9" id="KW-0479">Metal-binding</keyword>
<evidence type="ECO:0000256" key="11">
    <source>
        <dbReference type="PIRSR" id="PIRSR038186-2"/>
    </source>
</evidence>
<feature type="domain" description="ATP-grasp" evidence="12">
    <location>
        <begin position="118"/>
        <end position="327"/>
    </location>
</feature>
<dbReference type="PROSITE" id="PS50975">
    <property type="entry name" value="ATP_GRASP"/>
    <property type="match status" value="1"/>
</dbReference>
<sequence>MPPSTAPSSTATTISTRHRIGYAMAPKKAGSVFQPSLIDHASKQGIDLVQIDLNKSLDEQAPFDIILHKLYDQEWRNQLQQFCSKHQNIIIIDKHELIEKLHNRVTMLQVFNNLEQTEHHHHQYSFGIPSQVFVNNEGDTSLFKDLTFPVIAKPLLANGTDGSHQMFLIFNQEGLNTINLQPPFVLQEFTNHGGVVFKVYVAGKHSRCVKRKSLPDISDERINDSGENFIPFSQISNLAEQEQSNEDSMSMIIEETELPPSEFVTEIAEKLRDGLKLHLFNFDVIRDNNDPNRYLVIDINYFPGYAKMTGYESMLTDFFLDLVKSQNHQE</sequence>
<dbReference type="GO" id="GO:0052725">
    <property type="term" value="F:inositol-1,3,4-trisphosphate 6-kinase activity"/>
    <property type="evidence" value="ECO:0007669"/>
    <property type="project" value="InterPro"/>
</dbReference>
<keyword evidence="14" id="KW-1185">Reference proteome</keyword>
<feature type="binding site" evidence="11">
    <location>
        <position position="283"/>
    </location>
    <ligand>
        <name>Mg(2+)</name>
        <dbReference type="ChEBI" id="CHEBI:18420"/>
        <label>1</label>
    </ligand>
</feature>
<evidence type="ECO:0000256" key="8">
    <source>
        <dbReference type="ARBA" id="ARBA00022842"/>
    </source>
</evidence>
<dbReference type="EC" id="2.7.1.134" evidence="9"/>
<dbReference type="GO" id="GO:0052726">
    <property type="term" value="F:inositol-1,3,4-trisphosphate 5-kinase activity"/>
    <property type="evidence" value="ECO:0007669"/>
    <property type="project" value="InterPro"/>
</dbReference>
<dbReference type="Pfam" id="PF05770">
    <property type="entry name" value="Ins134_P3_kin"/>
    <property type="match status" value="1"/>
</dbReference>
<dbReference type="AlphaFoldDB" id="A0AAV3Q8C8"/>
<feature type="binding site" evidence="11">
    <location>
        <position position="300"/>
    </location>
    <ligand>
        <name>Mg(2+)</name>
        <dbReference type="ChEBI" id="CHEBI:18420"/>
        <label>2</label>
    </ligand>
</feature>
<feature type="binding site" evidence="10">
    <location>
        <position position="153"/>
    </location>
    <ligand>
        <name>ATP</name>
        <dbReference type="ChEBI" id="CHEBI:30616"/>
    </ligand>
</feature>
<feature type="binding site" evidence="10">
    <location>
        <position position="104"/>
    </location>
    <ligand>
        <name>ATP</name>
        <dbReference type="ChEBI" id="CHEBI:30616"/>
    </ligand>
</feature>
<reference evidence="13 14" key="1">
    <citation type="submission" date="2024-01" db="EMBL/GenBank/DDBJ databases">
        <title>The complete chloroplast genome sequence of Lithospermum erythrorhizon: insights into the phylogenetic relationship among Boraginaceae species and the maternal lineages of purple gromwells.</title>
        <authorList>
            <person name="Okada T."/>
            <person name="Watanabe K."/>
        </authorList>
    </citation>
    <scope>NUCLEOTIDE SEQUENCE [LARGE SCALE GENOMIC DNA]</scope>
</reference>
<feature type="binding site" evidence="10">
    <location>
        <position position="164"/>
    </location>
    <ligand>
        <name>1D-myo-inositol 1,3,4-trisphosphate</name>
        <dbReference type="ChEBI" id="CHEBI:58414"/>
    </ligand>
</feature>
<evidence type="ECO:0000256" key="9">
    <source>
        <dbReference type="PIRNR" id="PIRNR038186"/>
    </source>
</evidence>
<accession>A0AAV3Q8C8</accession>